<protein>
    <submittedName>
        <fullName evidence="2">Uncharacterized protein</fullName>
    </submittedName>
</protein>
<reference evidence="2" key="1">
    <citation type="submission" date="2020-06" db="EMBL/GenBank/DDBJ databases">
        <title>Unique genomic features of the anaerobic methanotrophic archaea.</title>
        <authorList>
            <person name="Chadwick G.L."/>
            <person name="Skennerton C.T."/>
            <person name="Laso-Perez R."/>
            <person name="Leu A.O."/>
            <person name="Speth D.R."/>
            <person name="Yu H."/>
            <person name="Morgan-Lang C."/>
            <person name="Hatzenpichler R."/>
            <person name="Goudeau D."/>
            <person name="Malmstrom R."/>
            <person name="Brazelton W.J."/>
            <person name="Woyke T."/>
            <person name="Hallam S.J."/>
            <person name="Tyson G.W."/>
            <person name="Wegener G."/>
            <person name="Boetius A."/>
            <person name="Orphan V."/>
        </authorList>
    </citation>
    <scope>NUCLEOTIDE SEQUENCE</scope>
</reference>
<gene>
    <name evidence="1" type="ORF">FAKCBEAI_00007</name>
    <name evidence="2" type="ORF">PMHFAMMB_00002</name>
</gene>
<dbReference type="AlphaFoldDB" id="A0A7G9YF07"/>
<sequence>MEWCVRRWSCRGCRGLCRLRSLSGSLVISECIHFSTLLEDPVMVRKIKPPIKKGAVTRPSSSQNGTRKFPFIPLKHLITLSVSGSGSAS</sequence>
<dbReference type="EMBL" id="MT631026">
    <property type="protein sequence ID" value="QNO44856.1"/>
    <property type="molecule type" value="Genomic_DNA"/>
</dbReference>
<evidence type="ECO:0000313" key="2">
    <source>
        <dbReference type="EMBL" id="QNO46591.1"/>
    </source>
</evidence>
<proteinExistence type="predicted"/>
<name>A0A7G9YF07_9EURY</name>
<dbReference type="EMBL" id="MT631207">
    <property type="protein sequence ID" value="QNO46591.1"/>
    <property type="molecule type" value="Genomic_DNA"/>
</dbReference>
<organism evidence="2">
    <name type="scientific">Candidatus Methanogaster sp. ANME-2c ERB4</name>
    <dbReference type="NCBI Taxonomy" id="2759911"/>
    <lineage>
        <taxon>Archaea</taxon>
        <taxon>Methanobacteriati</taxon>
        <taxon>Methanobacteriota</taxon>
        <taxon>Stenosarchaea group</taxon>
        <taxon>Methanomicrobia</taxon>
        <taxon>Methanosarcinales</taxon>
        <taxon>ANME-2 cluster</taxon>
        <taxon>Candidatus Methanogasteraceae</taxon>
        <taxon>Candidatus Methanogaster</taxon>
    </lineage>
</organism>
<accession>A0A7G9YF07</accession>
<evidence type="ECO:0000313" key="1">
    <source>
        <dbReference type="EMBL" id="QNO44856.1"/>
    </source>
</evidence>